<dbReference type="SUPFAM" id="SSF53633">
    <property type="entry name" value="Carbamate kinase-like"/>
    <property type="match status" value="1"/>
</dbReference>
<keyword evidence="8" id="KW-0414">Isoprene biosynthesis</keyword>
<dbReference type="eggNOG" id="arCOG00860">
    <property type="taxonomic scope" value="Archaea"/>
</dbReference>
<proteinExistence type="inferred from homology"/>
<name>A3DLV9_STAMF</name>
<keyword evidence="5" id="KW-0547">Nucleotide-binding</keyword>
<dbReference type="KEGG" id="smr:Smar_0511"/>
<gene>
    <name evidence="11" type="ordered locus">Smar_0511</name>
</gene>
<dbReference type="STRING" id="399550.Smar_0511"/>
<evidence type="ECO:0000256" key="7">
    <source>
        <dbReference type="ARBA" id="ARBA00022840"/>
    </source>
</evidence>
<keyword evidence="12" id="KW-1185">Reference proteome</keyword>
<evidence type="ECO:0000256" key="6">
    <source>
        <dbReference type="ARBA" id="ARBA00022777"/>
    </source>
</evidence>
<evidence type="ECO:0000256" key="8">
    <source>
        <dbReference type="ARBA" id="ARBA00023229"/>
    </source>
</evidence>
<dbReference type="GO" id="GO:0005829">
    <property type="term" value="C:cytosol"/>
    <property type="evidence" value="ECO:0007669"/>
    <property type="project" value="TreeGrafter"/>
</dbReference>
<dbReference type="InterPro" id="IPR036393">
    <property type="entry name" value="AceGlu_kinase-like_sf"/>
</dbReference>
<evidence type="ECO:0000256" key="4">
    <source>
        <dbReference type="ARBA" id="ARBA00022679"/>
    </source>
</evidence>
<dbReference type="AlphaFoldDB" id="A3DLV9"/>
<keyword evidence="6 11" id="KW-0418">Kinase</keyword>
<protein>
    <recommendedName>
        <fullName evidence="3">Isopentenyl phosphate kinase</fullName>
        <ecNumber evidence="2">2.7.4.26</ecNumber>
    </recommendedName>
</protein>
<dbReference type="GO" id="GO:0016114">
    <property type="term" value="P:terpenoid biosynthetic process"/>
    <property type="evidence" value="ECO:0007669"/>
    <property type="project" value="TreeGrafter"/>
</dbReference>
<evidence type="ECO:0000256" key="9">
    <source>
        <dbReference type="ARBA" id="ARBA00049063"/>
    </source>
</evidence>
<dbReference type="EC" id="2.7.4.26" evidence="2"/>
<comment type="catalytic activity">
    <reaction evidence="9">
        <text>isopentenyl phosphate + ATP = isopentenyl diphosphate + ADP</text>
        <dbReference type="Rhea" id="RHEA:33963"/>
        <dbReference type="ChEBI" id="CHEBI:30616"/>
        <dbReference type="ChEBI" id="CHEBI:65078"/>
        <dbReference type="ChEBI" id="CHEBI:128769"/>
        <dbReference type="ChEBI" id="CHEBI:456216"/>
        <dbReference type="EC" id="2.7.4.26"/>
    </reaction>
</comment>
<reference evidence="11 12" key="2">
    <citation type="journal article" date="2009" name="Stand. Genomic Sci.">
        <title>Complete genome sequence of Staphylothermus marinus Stetter and Fiala 1986 type strain F1.</title>
        <authorList>
            <person name="Anderson I.J."/>
            <person name="Sun H."/>
            <person name="Lapidus A."/>
            <person name="Copeland A."/>
            <person name="Glavina Del Rio T."/>
            <person name="Tice H."/>
            <person name="Dalin E."/>
            <person name="Lucas S."/>
            <person name="Barry K."/>
            <person name="Land M."/>
            <person name="Richardson P."/>
            <person name="Huber H."/>
            <person name="Kyrpides N.C."/>
        </authorList>
    </citation>
    <scope>NUCLEOTIDE SEQUENCE [LARGE SCALE GENOMIC DNA]</scope>
    <source>
        <strain evidence="12">ATCC 43588 / DSM 3639 / JCM 9404 / F1</strain>
    </source>
</reference>
<dbReference type="Gene3D" id="3.40.1160.10">
    <property type="entry name" value="Acetylglutamate kinase-like"/>
    <property type="match status" value="1"/>
</dbReference>
<evidence type="ECO:0000313" key="11">
    <source>
        <dbReference type="EMBL" id="ABN69619.1"/>
    </source>
</evidence>
<dbReference type="OrthoDB" id="15328at2157"/>
<sequence>MNTSSDHDNIVFVKLGGSFITYKDKPYSINYVALKKTVDILSSVYGKTSILLGNGGGSFAHFVVEKYKMYDKKILLVNCHRVTRLLNSIIVDYLLDHGLLVSTMQTSAIIYGGVKGFESFIKPLKYLLRNNIIPSIYGECIIDENEVVRIMSTEEVFSILAKYINVSRIVLLTDVEGVYTCDPKKCDDAELIPRIDKSNIDTVLSRLNETMYMDETGSIYGKVKYMADLSENLEIPVFIVSGFDVENAVNAILYGKVSRGTVIDMS</sequence>
<dbReference type="GO" id="GO:0005524">
    <property type="term" value="F:ATP binding"/>
    <property type="evidence" value="ECO:0007669"/>
    <property type="project" value="UniProtKB-KW"/>
</dbReference>
<dbReference type="Proteomes" id="UP000000254">
    <property type="component" value="Chromosome"/>
</dbReference>
<keyword evidence="7" id="KW-0067">ATP-binding</keyword>
<comment type="similarity">
    <text evidence="1">Belongs to the isopentenyl phosphate kinase family.</text>
</comment>
<dbReference type="HOGENOM" id="CLU_070213_0_0_2"/>
<dbReference type="PANTHER" id="PTHR43654:SF1">
    <property type="entry name" value="ISOPENTENYL PHOSPHATE KINASE"/>
    <property type="match status" value="1"/>
</dbReference>
<dbReference type="GO" id="GO:0102043">
    <property type="term" value="F:isopentenyl phosphate kinase activity"/>
    <property type="evidence" value="ECO:0007669"/>
    <property type="project" value="UniProtKB-EC"/>
</dbReference>
<evidence type="ECO:0000256" key="5">
    <source>
        <dbReference type="ARBA" id="ARBA00022741"/>
    </source>
</evidence>
<evidence type="ECO:0000256" key="3">
    <source>
        <dbReference type="ARBA" id="ARBA00017267"/>
    </source>
</evidence>
<dbReference type="InterPro" id="IPR001048">
    <property type="entry name" value="Asp/Glu/Uridylate_kinase"/>
</dbReference>
<accession>A3DLV9</accession>
<dbReference type="PANTHER" id="PTHR43654">
    <property type="entry name" value="GLUTAMATE 5-KINASE"/>
    <property type="match status" value="1"/>
</dbReference>
<reference evidence="12" key="1">
    <citation type="journal article" date="2009" name="BMC Genomics">
        <title>The complete genome sequence of Staphylothermus marinus reveals differences in sulfur metabolism among heterotrophic Crenarchaeota.</title>
        <authorList>
            <person name="Anderson I.J."/>
            <person name="Dharmarajan L."/>
            <person name="Rodriguez J."/>
            <person name="Hooper S."/>
            <person name="Porat I."/>
            <person name="Ulrich L.E."/>
            <person name="Elkins J.G."/>
            <person name="Mavromatis K."/>
            <person name="Sun H."/>
            <person name="Land M."/>
            <person name="Lapidus A."/>
            <person name="Lucas S."/>
            <person name="Barry K."/>
            <person name="Huber H."/>
            <person name="Zhulin I.B."/>
            <person name="Whitman W.B."/>
            <person name="Mukhopadhyay B."/>
            <person name="Woese C."/>
            <person name="Bristow J."/>
            <person name="Kyrpides N."/>
        </authorList>
    </citation>
    <scope>NUCLEOTIDE SEQUENCE [LARGE SCALE GENOMIC DNA]</scope>
    <source>
        <strain evidence="12">ATCC 43588 / DSM 3639 / JCM 9404 / F1</strain>
    </source>
</reference>
<dbReference type="Pfam" id="PF00696">
    <property type="entry name" value="AA_kinase"/>
    <property type="match status" value="1"/>
</dbReference>
<dbReference type="EMBL" id="CP000575">
    <property type="protein sequence ID" value="ABN69619.1"/>
    <property type="molecule type" value="Genomic_DNA"/>
</dbReference>
<dbReference type="NCBIfam" id="NF040647">
    <property type="entry name" value="IPPK_Arch"/>
    <property type="match status" value="1"/>
</dbReference>
<keyword evidence="4" id="KW-0808">Transferase</keyword>
<evidence type="ECO:0000256" key="1">
    <source>
        <dbReference type="ARBA" id="ARBA00010540"/>
    </source>
</evidence>
<dbReference type="InterPro" id="IPR024192">
    <property type="entry name" value="Fosfomycin_R_FomA-type"/>
</dbReference>
<evidence type="ECO:0000256" key="2">
    <source>
        <dbReference type="ARBA" id="ARBA00012908"/>
    </source>
</evidence>
<evidence type="ECO:0000259" key="10">
    <source>
        <dbReference type="Pfam" id="PF00696"/>
    </source>
</evidence>
<evidence type="ECO:0000313" key="12">
    <source>
        <dbReference type="Proteomes" id="UP000000254"/>
    </source>
</evidence>
<organism evidence="11 12">
    <name type="scientific">Staphylothermus marinus (strain ATCC 43588 / DSM 3639 / JCM 9404 / F1)</name>
    <dbReference type="NCBI Taxonomy" id="399550"/>
    <lineage>
        <taxon>Archaea</taxon>
        <taxon>Thermoproteota</taxon>
        <taxon>Thermoprotei</taxon>
        <taxon>Desulfurococcales</taxon>
        <taxon>Desulfurococcaceae</taxon>
        <taxon>Staphylothermus</taxon>
    </lineage>
</organism>
<dbReference type="GO" id="GO:0016301">
    <property type="term" value="F:kinase activity"/>
    <property type="evidence" value="ECO:0007669"/>
    <property type="project" value="UniProtKB-KW"/>
</dbReference>
<feature type="domain" description="Aspartate/glutamate/uridylate kinase" evidence="10">
    <location>
        <begin position="10"/>
        <end position="241"/>
    </location>
</feature>